<dbReference type="AlphaFoldDB" id="U1N9B2"/>
<dbReference type="STRING" id="1238424.J07HQW1_03406"/>
<evidence type="ECO:0000313" key="1">
    <source>
        <dbReference type="EMBL" id="ERG93345.1"/>
    </source>
</evidence>
<dbReference type="HOGENOM" id="CLU_2820757_0_0_2"/>
<dbReference type="Proteomes" id="UP000030649">
    <property type="component" value="Unassembled WGS sequence"/>
</dbReference>
<protein>
    <submittedName>
        <fullName evidence="1">Uncharacterized protein</fullName>
    </submittedName>
</protein>
<name>U1N9B2_9EURY</name>
<gene>
    <name evidence="1" type="ORF">J07HQW1_03406</name>
</gene>
<accession>U1N9B2</accession>
<organism evidence="1 2">
    <name type="scientific">Haloquadratum walsbyi J07HQW1</name>
    <dbReference type="NCBI Taxonomy" id="1238424"/>
    <lineage>
        <taxon>Archaea</taxon>
        <taxon>Methanobacteriati</taxon>
        <taxon>Methanobacteriota</taxon>
        <taxon>Stenosarchaea group</taxon>
        <taxon>Halobacteria</taxon>
        <taxon>Halobacteriales</taxon>
        <taxon>Haloferacaceae</taxon>
        <taxon>Haloquadratum</taxon>
    </lineage>
</organism>
<sequence>MQQNAQIDLPRFLSDEHVFVHTLLRVPIVVILRFETAERPSAHADVKDTDILSTVLSINIAYIGWC</sequence>
<proteinExistence type="predicted"/>
<reference evidence="1 2" key="1">
    <citation type="journal article" date="2013" name="PLoS ONE">
        <title>Assembly-driven community genomics of a hypersaline microbial ecosystem.</title>
        <authorList>
            <person name="Podell S."/>
            <person name="Ugalde J.A."/>
            <person name="Narasingarao P."/>
            <person name="Banfield J.F."/>
            <person name="Heidelberg K.B."/>
            <person name="Allen E.E."/>
        </authorList>
    </citation>
    <scope>NUCLEOTIDE SEQUENCE [LARGE SCALE GENOMIC DNA]</scope>
    <source>
        <strain evidence="2">J07HQW1</strain>
    </source>
</reference>
<evidence type="ECO:0000313" key="2">
    <source>
        <dbReference type="Proteomes" id="UP000030649"/>
    </source>
</evidence>
<dbReference type="EMBL" id="KE356560">
    <property type="protein sequence ID" value="ERG93345.1"/>
    <property type="molecule type" value="Genomic_DNA"/>
</dbReference>